<evidence type="ECO:0000259" key="9">
    <source>
        <dbReference type="PROSITE" id="PS50112"/>
    </source>
</evidence>
<dbReference type="SUPFAM" id="SSF55785">
    <property type="entry name" value="PYP-like sensor domain (PAS domain)"/>
    <property type="match status" value="1"/>
</dbReference>
<dbReference type="NCBIfam" id="TIGR00229">
    <property type="entry name" value="sensory_box"/>
    <property type="match status" value="1"/>
</dbReference>
<dbReference type="PROSITE" id="PS50109">
    <property type="entry name" value="HIS_KIN"/>
    <property type="match status" value="1"/>
</dbReference>
<evidence type="ECO:0000259" key="8">
    <source>
        <dbReference type="PROSITE" id="PS50109"/>
    </source>
</evidence>
<comment type="caution">
    <text evidence="10">The sequence shown here is derived from an EMBL/GenBank/DDBJ whole genome shotgun (WGS) entry which is preliminary data.</text>
</comment>
<keyword evidence="4" id="KW-0418">Kinase</keyword>
<dbReference type="Gene3D" id="1.10.287.130">
    <property type="match status" value="1"/>
</dbReference>
<dbReference type="InterPro" id="IPR003661">
    <property type="entry name" value="HisK_dim/P_dom"/>
</dbReference>
<evidence type="ECO:0000313" key="11">
    <source>
        <dbReference type="Proteomes" id="UP000615026"/>
    </source>
</evidence>
<protein>
    <recommendedName>
        <fullName evidence="2">histidine kinase</fullName>
        <ecNumber evidence="2">2.7.13.3</ecNumber>
    </recommendedName>
</protein>
<dbReference type="SUPFAM" id="SSF52540">
    <property type="entry name" value="P-loop containing nucleoside triphosphate hydrolases"/>
    <property type="match status" value="1"/>
</dbReference>
<dbReference type="GO" id="GO:0000155">
    <property type="term" value="F:phosphorelay sensor kinase activity"/>
    <property type="evidence" value="ECO:0007669"/>
    <property type="project" value="InterPro"/>
</dbReference>
<accession>A0A929FCC8</accession>
<dbReference type="InterPro" id="IPR029016">
    <property type="entry name" value="GAF-like_dom_sf"/>
</dbReference>
<dbReference type="InterPro" id="IPR036890">
    <property type="entry name" value="HATPase_C_sf"/>
</dbReference>
<evidence type="ECO:0000256" key="2">
    <source>
        <dbReference type="ARBA" id="ARBA00012438"/>
    </source>
</evidence>
<evidence type="ECO:0000256" key="1">
    <source>
        <dbReference type="ARBA" id="ARBA00000085"/>
    </source>
</evidence>
<comment type="catalytic activity">
    <reaction evidence="1">
        <text>ATP + protein L-histidine = ADP + protein N-phospho-L-histidine.</text>
        <dbReference type="EC" id="2.7.13.3"/>
    </reaction>
</comment>
<dbReference type="InterPro" id="IPR000014">
    <property type="entry name" value="PAS"/>
</dbReference>
<feature type="domain" description="Histidine kinase" evidence="8">
    <location>
        <begin position="1677"/>
        <end position="1932"/>
    </location>
</feature>
<feature type="domain" description="PAS" evidence="9">
    <location>
        <begin position="1520"/>
        <end position="1564"/>
    </location>
</feature>
<dbReference type="SUPFAM" id="SSF55874">
    <property type="entry name" value="ATPase domain of HSP90 chaperone/DNA topoisomerase II/histidine kinase"/>
    <property type="match status" value="1"/>
</dbReference>
<gene>
    <name evidence="10" type="ORF">IQ260_25095</name>
</gene>
<dbReference type="SMART" id="SM00387">
    <property type="entry name" value="HATPase_c"/>
    <property type="match status" value="1"/>
</dbReference>
<dbReference type="PANTHER" id="PTHR43642">
    <property type="entry name" value="HYBRID SIGNAL TRANSDUCTION HISTIDINE KINASE G"/>
    <property type="match status" value="1"/>
</dbReference>
<dbReference type="Pfam" id="PF13191">
    <property type="entry name" value="AAA_16"/>
    <property type="match status" value="1"/>
</dbReference>
<dbReference type="CDD" id="cd00130">
    <property type="entry name" value="PAS"/>
    <property type="match status" value="1"/>
</dbReference>
<dbReference type="EMBL" id="JADEXP010000342">
    <property type="protein sequence ID" value="MBE9069922.1"/>
    <property type="molecule type" value="Genomic_DNA"/>
</dbReference>
<dbReference type="InterPro" id="IPR003594">
    <property type="entry name" value="HATPase_dom"/>
</dbReference>
<dbReference type="GO" id="GO:0005524">
    <property type="term" value="F:ATP binding"/>
    <property type="evidence" value="ECO:0007669"/>
    <property type="project" value="InterPro"/>
</dbReference>
<dbReference type="InterPro" id="IPR003018">
    <property type="entry name" value="GAF"/>
</dbReference>
<dbReference type="InterPro" id="IPR041664">
    <property type="entry name" value="AAA_16"/>
</dbReference>
<dbReference type="PANTHER" id="PTHR43642:SF1">
    <property type="entry name" value="HYBRID SIGNAL TRANSDUCTION HISTIDINE KINASE G"/>
    <property type="match status" value="1"/>
</dbReference>
<dbReference type="PROSITE" id="PS00108">
    <property type="entry name" value="PROTEIN_KINASE_ST"/>
    <property type="match status" value="1"/>
</dbReference>
<name>A0A929FCC8_LEPEC</name>
<dbReference type="InterPro" id="IPR035965">
    <property type="entry name" value="PAS-like_dom_sf"/>
</dbReference>
<dbReference type="Pfam" id="PF13188">
    <property type="entry name" value="PAS_8"/>
    <property type="match status" value="1"/>
</dbReference>
<dbReference type="EC" id="2.7.13.3" evidence="2"/>
<dbReference type="Pfam" id="PF01590">
    <property type="entry name" value="GAF"/>
    <property type="match status" value="1"/>
</dbReference>
<dbReference type="Pfam" id="PF00069">
    <property type="entry name" value="Pkinase"/>
    <property type="match status" value="1"/>
</dbReference>
<dbReference type="Proteomes" id="UP000615026">
    <property type="component" value="Unassembled WGS sequence"/>
</dbReference>
<dbReference type="RefSeq" id="WP_193995809.1">
    <property type="nucleotide sequence ID" value="NZ_JADEXP010000342.1"/>
</dbReference>
<proteinExistence type="predicted"/>
<dbReference type="PROSITE" id="PS50112">
    <property type="entry name" value="PAS"/>
    <property type="match status" value="1"/>
</dbReference>
<dbReference type="SUPFAM" id="SSF56112">
    <property type="entry name" value="Protein kinase-like (PK-like)"/>
    <property type="match status" value="1"/>
</dbReference>
<dbReference type="InterPro" id="IPR027417">
    <property type="entry name" value="P-loop_NTPase"/>
</dbReference>
<dbReference type="Gene3D" id="1.10.510.10">
    <property type="entry name" value="Transferase(Phosphotransferase) domain 1"/>
    <property type="match status" value="1"/>
</dbReference>
<dbReference type="InterPro" id="IPR000719">
    <property type="entry name" value="Prot_kinase_dom"/>
</dbReference>
<dbReference type="InterPro" id="IPR036097">
    <property type="entry name" value="HisK_dim/P_sf"/>
</dbReference>
<dbReference type="Gene3D" id="3.40.50.300">
    <property type="entry name" value="P-loop containing nucleotide triphosphate hydrolases"/>
    <property type="match status" value="1"/>
</dbReference>
<dbReference type="Gene3D" id="3.30.565.10">
    <property type="entry name" value="Histidine kinase-like ATPase, C-terminal domain"/>
    <property type="match status" value="1"/>
</dbReference>
<dbReference type="SUPFAM" id="SSF47384">
    <property type="entry name" value="Homodimeric domain of signal transducing histidine kinase"/>
    <property type="match status" value="1"/>
</dbReference>
<evidence type="ECO:0000313" key="10">
    <source>
        <dbReference type="EMBL" id="MBE9069922.1"/>
    </source>
</evidence>
<keyword evidence="4" id="KW-0808">Transferase</keyword>
<dbReference type="InterPro" id="IPR005467">
    <property type="entry name" value="His_kinase_dom"/>
</dbReference>
<evidence type="ECO:0000256" key="4">
    <source>
        <dbReference type="ARBA" id="ARBA00022777"/>
    </source>
</evidence>
<dbReference type="PRINTS" id="PR00344">
    <property type="entry name" value="BCTRLSENSOR"/>
</dbReference>
<dbReference type="InterPro" id="IPR053159">
    <property type="entry name" value="Hybrid_Histidine_Kinase"/>
</dbReference>
<dbReference type="PROSITE" id="PS50011">
    <property type="entry name" value="PROTEIN_KINASE_DOM"/>
    <property type="match status" value="1"/>
</dbReference>
<organism evidence="10 11">
    <name type="scientific">Leptolyngbya cf. ectocarpi LEGE 11479</name>
    <dbReference type="NCBI Taxonomy" id="1828722"/>
    <lineage>
        <taxon>Bacteria</taxon>
        <taxon>Bacillati</taxon>
        <taxon>Cyanobacteriota</taxon>
        <taxon>Cyanophyceae</taxon>
        <taxon>Leptolyngbyales</taxon>
        <taxon>Leptolyngbyaceae</taxon>
        <taxon>Leptolyngbya group</taxon>
        <taxon>Leptolyngbya</taxon>
    </lineage>
</organism>
<dbReference type="CDD" id="cd00082">
    <property type="entry name" value="HisKA"/>
    <property type="match status" value="1"/>
</dbReference>
<dbReference type="Gene3D" id="3.30.450.20">
    <property type="entry name" value="PAS domain"/>
    <property type="match status" value="1"/>
</dbReference>
<dbReference type="InterPro" id="IPR004358">
    <property type="entry name" value="Sig_transdc_His_kin-like_C"/>
</dbReference>
<keyword evidence="11" id="KW-1185">Reference proteome</keyword>
<reference evidence="10" key="1">
    <citation type="submission" date="2020-10" db="EMBL/GenBank/DDBJ databases">
        <authorList>
            <person name="Castelo-Branco R."/>
            <person name="Eusebio N."/>
            <person name="Adriana R."/>
            <person name="Vieira A."/>
            <person name="Brugerolle De Fraissinette N."/>
            <person name="Rezende De Castro R."/>
            <person name="Schneider M.P."/>
            <person name="Vasconcelos V."/>
            <person name="Leao P.N."/>
        </authorList>
    </citation>
    <scope>NUCLEOTIDE SEQUENCE</scope>
    <source>
        <strain evidence="10">LEGE 11479</strain>
    </source>
</reference>
<evidence type="ECO:0000256" key="3">
    <source>
        <dbReference type="ARBA" id="ARBA00022553"/>
    </source>
</evidence>
<keyword evidence="5" id="KW-0902">Two-component regulatory system</keyword>
<dbReference type="InterPro" id="IPR008271">
    <property type="entry name" value="Ser/Thr_kinase_AS"/>
</dbReference>
<dbReference type="SUPFAM" id="SSF55781">
    <property type="entry name" value="GAF domain-like"/>
    <property type="match status" value="1"/>
</dbReference>
<dbReference type="SMART" id="SM00220">
    <property type="entry name" value="S_TKc"/>
    <property type="match status" value="1"/>
</dbReference>
<evidence type="ECO:0000256" key="5">
    <source>
        <dbReference type="ARBA" id="ARBA00023012"/>
    </source>
</evidence>
<evidence type="ECO:0000256" key="6">
    <source>
        <dbReference type="SAM" id="Coils"/>
    </source>
</evidence>
<dbReference type="Pfam" id="PF02518">
    <property type="entry name" value="HATPase_c"/>
    <property type="match status" value="1"/>
</dbReference>
<keyword evidence="3" id="KW-0597">Phosphoprotein</keyword>
<dbReference type="SMART" id="SM00388">
    <property type="entry name" value="HisKA"/>
    <property type="match status" value="1"/>
</dbReference>
<dbReference type="CDD" id="cd14014">
    <property type="entry name" value="STKc_PknB_like"/>
    <property type="match status" value="1"/>
</dbReference>
<evidence type="ECO:0000259" key="7">
    <source>
        <dbReference type="PROSITE" id="PS50011"/>
    </source>
</evidence>
<dbReference type="SMART" id="SM00091">
    <property type="entry name" value="PAS"/>
    <property type="match status" value="1"/>
</dbReference>
<feature type="coiled-coil region" evidence="6">
    <location>
        <begin position="1638"/>
        <end position="1668"/>
    </location>
</feature>
<sequence length="1932" mass="215883">MTNVVNPWTAANLPGYTFIEGIYQGIRTLIYRATETEAQRPVVIKILDQEYPSFRELVQFRNQYTVAKNLPIEGIVRPISLENWGNGYALVMEDFGGLDLGRYIQHYSLNLTDILNIAIQLATVLHNLHQHQVVHKDIKPANILIHPESKQIKLIDFSLASLLSKETQIVQAPQSLEGTLAYLAPEQTGRMNRGIDYRTDFYALGVTLYQLLTRQLPFTSQDPLELLHCHMSQVPVAADEVNSSVPATVAKIIAKLMAKNAENRYQSAFGLKYDLTQCLTQWQSRGEISKFVVGQRDVCDRFAIPEKLYGRNAEVQTLLNAFERVSGGSSELMLVAGFSGIGKTAVVNEVHKPITQQKGYFIKGKFDQFNRNSPFSAFVQAFRSLMGQLLGESDAAIADWKAKILLAVGESGQVLTEVIPELALIIDEQPTIPELSGTAAQNRFNLLFSQFIQVFTTPEHPLVVFLDDLQWADSASLNLLKLLLNEVEVGYLLILGAYRDNEVFPAHPLLLTLEQKNSAPLQTLRLKPLMADDIDRLVADTLLCPVELARPLSQLVYQKTKGNPFFTTQFLQGLHGDGWITFDPAAGCWQCDLTQVRQLALTDDVVEFMIERLQKLPAATQDVLKLAACIGNWFDLATLAVICKTNQEQAATNLWKSLQTGFVVPQSETYKFFQDGANQDSDRPTNVVIEYRFLHDRVQQAAYALIDQDKRQHTHLAIGELLLDDTPADRLDDRIFAIINQLNMGADLLSTSQKKLELAKLNLRAGCKAKLATAYSAAVEYCQHGIDLLDCDRWNDSSNLTLALYNTAAEAACLHSDYANMTRWIDEVLEHVPNLLDQIPAYEVKIQAEIAQNQLQEAVQTGLGVLENLGVQLPAQPATANIEQGFALTAAQMAGRQPDALLALAEMTEAEKLAALRMLAGIWGAAFAISPSLMPLIVLEMVNLSIRYGNAPISAFAYVLYGVLLCGGENFQQGYEFGEVALKLLTRFNTQTFKAKILFLIGTHITIWHESAGAALSTLERAYQAGLETGDLEFAALPAAIYSYYAYLTGQHLSDVKQNFVAYTQAVEKIKQTYYLNFLQIWHQAVTNLQEETDQPQRISGDICDSDAMLRQFEQNNVTTPMAYIYVNRLMLNYLFGHEIEAIDIIPRADEYAQMVPATLLIPIVNFYGSLAKLARYLQVSDVQQADWLEDIRKNQSKLQHWSQSAPENYQHKYNLVAAELSRVSDHKLDAIEKYDDAIAGAKANAYIQEEALANELAAKFYLSWGKEKFAAGYMQEAYYCYSRWGAGAKLADLKKRYPELLRPILQPSATGDVLNTLMTIAAPTLSNYPSTTQDSSSYLNQTLDFASILKASQALSRTIHLDELLHQLTQIILENSGGSCCALLLPNTDGEWYVRAFSIVDDTQLCNDPLVNNPNLPVKLIQYVKNTQKAVVINDSKTTLPVVDDYLKQNTSKSLLCLPFFNQGKLVGILYLKNRLISGVFTSERILILDFLAAQAAIALENARLYQDSQRALQTIQQQEARYQRIFEAVSDGLAVVDLETTQVVAANPAYCQMHGYTYTELLELTPAQVLRPHVYVKFEFFLESIQQKQEFFCNAVCTRKDGTSFNAEIHSVPFQYKGKLCGLTVFRDVTQQRQLESALKQKNQVLELTLSELQQAQLQLVQSEKMSALGNLVAGIAHEINNPISCIIGNVDATQDYMDDLLGLLDLYAQQLSAPAPDLETQLKKVDLDYVRSDLPKLTRAMRDSGNRIVNISRSLRMFSRADAEMRQLFYLHEGLESTVLILRHRLKANEQRPAIEIVKEYGDIPQISCFPGQLNQVFMNILANAIDALDEASQRVSFADLEAYPQCITVRSEFDQHQVTVTIADNGPGISEAIKPKVFDYLFTTKDAGKGTGLGLAIARQIVVDSHGGHLEVQSNPGQGTKFYIRLPL</sequence>
<dbReference type="InterPro" id="IPR011009">
    <property type="entry name" value="Kinase-like_dom_sf"/>
</dbReference>
<dbReference type="SMART" id="SM00065">
    <property type="entry name" value="GAF"/>
    <property type="match status" value="1"/>
</dbReference>
<dbReference type="Gene3D" id="3.30.450.40">
    <property type="match status" value="1"/>
</dbReference>
<feature type="domain" description="Protein kinase" evidence="7">
    <location>
        <begin position="16"/>
        <end position="276"/>
    </location>
</feature>
<keyword evidence="6" id="KW-0175">Coiled coil</keyword>